<feature type="region of interest" description="Disordered" evidence="1">
    <location>
        <begin position="62"/>
        <end position="104"/>
    </location>
</feature>
<reference evidence="2 3" key="1">
    <citation type="journal article" name="Sci. Rep.">
        <title>Genome-scale phylogenetic analyses confirm Olpidium as the closest living zoosporic fungus to the non-flagellated, terrestrial fungi.</title>
        <authorList>
            <person name="Chang Y."/>
            <person name="Rochon D."/>
            <person name="Sekimoto S."/>
            <person name="Wang Y."/>
            <person name="Chovatia M."/>
            <person name="Sandor L."/>
            <person name="Salamov A."/>
            <person name="Grigoriev I.V."/>
            <person name="Stajich J.E."/>
            <person name="Spatafora J.W."/>
        </authorList>
    </citation>
    <scope>NUCLEOTIDE SEQUENCE [LARGE SCALE GENOMIC DNA]</scope>
    <source>
        <strain evidence="2">S191</strain>
    </source>
</reference>
<dbReference type="Proteomes" id="UP000673691">
    <property type="component" value="Unassembled WGS sequence"/>
</dbReference>
<evidence type="ECO:0000313" key="3">
    <source>
        <dbReference type="Proteomes" id="UP000673691"/>
    </source>
</evidence>
<sequence>MKAMNGNQDAQPPAWDYRRLEISSRSRVRLRFAGRVIPSSESEDDLPAHLNFRPGLPWFERVGGESLPRDGEEGGSERGDRQFSNQTPIVEVPPPIPRPRNRPARLSAESAVPVAFARSVISKFPAARQFFGTLRAQPVAWSIRCSSETLGRRNLRSHRP</sequence>
<dbReference type="AlphaFoldDB" id="A0A8H8DLH1"/>
<gene>
    <name evidence="2" type="ORF">BJ554DRAFT_4082</name>
</gene>
<name>A0A8H8DLH1_9FUNG</name>
<accession>A0A8H8DLH1</accession>
<feature type="compositionally biased region" description="Basic and acidic residues" evidence="1">
    <location>
        <begin position="67"/>
        <end position="81"/>
    </location>
</feature>
<comment type="caution">
    <text evidence="2">The sequence shown here is derived from an EMBL/GenBank/DDBJ whole genome shotgun (WGS) entry which is preliminary data.</text>
</comment>
<evidence type="ECO:0000256" key="1">
    <source>
        <dbReference type="SAM" id="MobiDB-lite"/>
    </source>
</evidence>
<protein>
    <submittedName>
        <fullName evidence="2">Uncharacterized protein</fullName>
    </submittedName>
</protein>
<dbReference type="EMBL" id="JAEFCI010001780">
    <property type="protein sequence ID" value="KAG5462683.1"/>
    <property type="molecule type" value="Genomic_DNA"/>
</dbReference>
<proteinExistence type="predicted"/>
<organism evidence="2 3">
    <name type="scientific">Olpidium bornovanus</name>
    <dbReference type="NCBI Taxonomy" id="278681"/>
    <lineage>
        <taxon>Eukaryota</taxon>
        <taxon>Fungi</taxon>
        <taxon>Fungi incertae sedis</taxon>
        <taxon>Olpidiomycota</taxon>
        <taxon>Olpidiomycotina</taxon>
        <taxon>Olpidiomycetes</taxon>
        <taxon>Olpidiales</taxon>
        <taxon>Olpidiaceae</taxon>
        <taxon>Olpidium</taxon>
    </lineage>
</organism>
<keyword evidence="3" id="KW-1185">Reference proteome</keyword>
<evidence type="ECO:0000313" key="2">
    <source>
        <dbReference type="EMBL" id="KAG5462683.1"/>
    </source>
</evidence>